<reference evidence="4 5" key="1">
    <citation type="submission" date="2014-08" db="EMBL/GenBank/DDBJ databases">
        <title>Porphyromonas gulae strain:COT-052_OH3439 Genome sequencing.</title>
        <authorList>
            <person name="Wallis C."/>
            <person name="Deusch O."/>
            <person name="O'Flynn C."/>
            <person name="Davis I."/>
            <person name="Jospin G."/>
            <person name="Darling A.E."/>
            <person name="Coil D.A."/>
            <person name="Alexiev A."/>
            <person name="Horsfall A."/>
            <person name="Kirkwood N."/>
            <person name="Harris S."/>
            <person name="Eisen J.A."/>
        </authorList>
    </citation>
    <scope>NUCLEOTIDE SEQUENCE [LARGE SCALE GENOMIC DNA]</scope>
    <source>
        <strain evidence="5">COT-052 OH3439</strain>
    </source>
</reference>
<proteinExistence type="predicted"/>
<comment type="caution">
    <text evidence="4">The sequence shown here is derived from an EMBL/GenBank/DDBJ whole genome shotgun (WGS) entry which is preliminary data.</text>
</comment>
<evidence type="ECO:0000313" key="4">
    <source>
        <dbReference type="EMBL" id="KGN84137.1"/>
    </source>
</evidence>
<evidence type="ECO:0000313" key="5">
    <source>
        <dbReference type="Proteomes" id="UP000030146"/>
    </source>
</evidence>
<keyword evidence="1" id="KW-0472">Membrane</keyword>
<feature type="domain" description="DUF6242" evidence="2">
    <location>
        <begin position="51"/>
        <end position="143"/>
    </location>
</feature>
<feature type="domain" description="DUF6242" evidence="3">
    <location>
        <begin position="149"/>
        <end position="450"/>
    </location>
</feature>
<keyword evidence="4" id="KW-0449">Lipoprotein</keyword>
<keyword evidence="5" id="KW-1185">Reference proteome</keyword>
<dbReference type="CDD" id="cd15482">
    <property type="entry name" value="Sialidase_non-viral"/>
    <property type="match status" value="1"/>
</dbReference>
<organism evidence="4 5">
    <name type="scientific">Porphyromonas gulae</name>
    <dbReference type="NCBI Taxonomy" id="111105"/>
    <lineage>
        <taxon>Bacteria</taxon>
        <taxon>Pseudomonadati</taxon>
        <taxon>Bacteroidota</taxon>
        <taxon>Bacteroidia</taxon>
        <taxon>Bacteroidales</taxon>
        <taxon>Porphyromonadaceae</taxon>
        <taxon>Porphyromonas</taxon>
    </lineage>
</organism>
<protein>
    <submittedName>
        <fullName evidence="4">Lipoprotein</fullName>
    </submittedName>
</protein>
<gene>
    <name evidence="4" type="ORF">HR15_11270</name>
</gene>
<sequence>MCKKHFIRYFFGTIIAFFVGGAIHSCKESKIDLEEVSIVDLQIHRFFLSSKKNPDLEKVFFSIDHAKGTIINKKYMPYGTVLDSVMMNLVTDFSAKKLRVAINDGEYKDWHNKDSLWLRDCHTLHLMVFDESGEKTKKYTVTLNRYDYQPTSFVWHILDGVALPDINASFVDVVTHADKVYMVAATGNKTLLYSSDRKNPVHWSLLSSSGLSGACRQIAVTEDGHAWILTDSGIYQSDDFTNWSLLPSEVPVTALLGAMVWPQGSHTLALLAEKDGSLFFATNIDGVHSWQEQAPETFPVRNFSTQLYKANNHPMLRLVGGVMRTGVPADSVWITSNGNDWFGLDLAIGAIPASMEKGALVQTPSDGNLYYYATEQAEGIKRVAVAYSTDKGITWKRGAADIMLPADPFYTAGYPLPFVCAFDDGAYNIYQLGGVSSSGTFFSTIWKGILKLNENN</sequence>
<evidence type="ECO:0000259" key="2">
    <source>
        <dbReference type="Pfam" id="PF19755"/>
    </source>
</evidence>
<feature type="transmembrane region" description="Helical" evidence="1">
    <location>
        <begin position="7"/>
        <end position="24"/>
    </location>
</feature>
<dbReference type="Proteomes" id="UP000030146">
    <property type="component" value="Unassembled WGS sequence"/>
</dbReference>
<dbReference type="EMBL" id="JRAK01000153">
    <property type="protein sequence ID" value="KGN84137.1"/>
    <property type="molecule type" value="Genomic_DNA"/>
</dbReference>
<evidence type="ECO:0000259" key="3">
    <source>
        <dbReference type="Pfam" id="PF25852"/>
    </source>
</evidence>
<dbReference type="RefSeq" id="WP_039426716.1">
    <property type="nucleotide sequence ID" value="NZ_JRAK01000153.1"/>
</dbReference>
<dbReference type="InterPro" id="IPR046209">
    <property type="entry name" value="DUF6242_N"/>
</dbReference>
<evidence type="ECO:0000256" key="1">
    <source>
        <dbReference type="SAM" id="Phobius"/>
    </source>
</evidence>
<dbReference type="AlphaFoldDB" id="A0A0A2F2A2"/>
<dbReference type="SUPFAM" id="SSF110296">
    <property type="entry name" value="Oligoxyloglucan reducing end-specific cellobiohydrolase"/>
    <property type="match status" value="1"/>
</dbReference>
<accession>A0A0A2F2A2</accession>
<keyword evidence="1" id="KW-0812">Transmembrane</keyword>
<keyword evidence="1" id="KW-1133">Transmembrane helix</keyword>
<dbReference type="Pfam" id="PF25852">
    <property type="entry name" value="DUF6242_C"/>
    <property type="match status" value="1"/>
</dbReference>
<dbReference type="InterPro" id="IPR058667">
    <property type="entry name" value="DUF6242_C"/>
</dbReference>
<name>A0A0A2F2A2_9PORP</name>
<dbReference type="Pfam" id="PF19755">
    <property type="entry name" value="DUF6242"/>
    <property type="match status" value="1"/>
</dbReference>